<feature type="transmembrane region" description="Helical" evidence="1">
    <location>
        <begin position="108"/>
        <end position="130"/>
    </location>
</feature>
<keyword evidence="1" id="KW-1133">Transmembrane helix</keyword>
<dbReference type="PANTHER" id="PTHR34543:SF1">
    <property type="entry name" value="PROTEIN ABA DEFICIENT 4, CHLOROPLASTIC"/>
    <property type="match status" value="1"/>
</dbReference>
<protein>
    <submittedName>
        <fullName evidence="2">DUF4281 domain-containing protein</fullName>
    </submittedName>
</protein>
<dbReference type="AlphaFoldDB" id="A0A964BLK7"/>
<evidence type="ECO:0000313" key="2">
    <source>
        <dbReference type="EMBL" id="MCC0175620.1"/>
    </source>
</evidence>
<dbReference type="EMBL" id="JADWDC010000002">
    <property type="protein sequence ID" value="MCC0175620.1"/>
    <property type="molecule type" value="Genomic_DNA"/>
</dbReference>
<feature type="transmembrane region" description="Helical" evidence="1">
    <location>
        <begin position="84"/>
        <end position="101"/>
    </location>
</feature>
<evidence type="ECO:0000256" key="1">
    <source>
        <dbReference type="SAM" id="Phobius"/>
    </source>
</evidence>
<gene>
    <name evidence="2" type="ORF">I4641_01325</name>
</gene>
<dbReference type="InterPro" id="IPR025461">
    <property type="entry name" value="ABA4-like"/>
</dbReference>
<keyword evidence="1" id="KW-0812">Transmembrane</keyword>
<accession>A0A964BLK7</accession>
<comment type="caution">
    <text evidence="2">The sequence shown here is derived from an EMBL/GenBank/DDBJ whole genome shotgun (WGS) entry which is preliminary data.</text>
</comment>
<organism evidence="2 3">
    <name type="scientific">Waterburya agarophytonicola KI4</name>
    <dbReference type="NCBI Taxonomy" id="2874699"/>
    <lineage>
        <taxon>Bacteria</taxon>
        <taxon>Bacillati</taxon>
        <taxon>Cyanobacteriota</taxon>
        <taxon>Cyanophyceae</taxon>
        <taxon>Pleurocapsales</taxon>
        <taxon>Hyellaceae</taxon>
        <taxon>Waterburya</taxon>
        <taxon>Waterburya agarophytonicola</taxon>
    </lineage>
</organism>
<sequence>MSFSQLFDISIFYATSFWILIIFLPNWNITQKIMKSYLPFIPLIILYAYFFFASFSLETALAFAAPKLDVFAKTLSQEGSAASTWVHFLVVDLFLGRWIYWQGQEKKIWIIHSLFLCLFFAPLGLLSHIITDALSSNNNNDDDLDKEDLEKT</sequence>
<name>A0A964BLK7_9CYAN</name>
<evidence type="ECO:0000313" key="3">
    <source>
        <dbReference type="Proteomes" id="UP000729733"/>
    </source>
</evidence>
<dbReference type="Pfam" id="PF14108">
    <property type="entry name" value="ABA4-like"/>
    <property type="match status" value="1"/>
</dbReference>
<keyword evidence="1" id="KW-0472">Membrane</keyword>
<reference evidence="2" key="1">
    <citation type="journal article" date="2021" name="Antonie Van Leeuwenhoek">
        <title>Draft genome and description of Waterburya agarophytonicola gen. nov. sp. nov. (Pleurocapsales, Cyanobacteria): a seaweed symbiont.</title>
        <authorList>
            <person name="Bonthond G."/>
            <person name="Shalygin S."/>
            <person name="Bayer T."/>
            <person name="Weinberger F."/>
        </authorList>
    </citation>
    <scope>NUCLEOTIDE SEQUENCE</scope>
    <source>
        <strain evidence="2">KI4</strain>
    </source>
</reference>
<feature type="transmembrane region" description="Helical" evidence="1">
    <location>
        <begin position="6"/>
        <end position="25"/>
    </location>
</feature>
<proteinExistence type="predicted"/>
<dbReference type="PANTHER" id="PTHR34543">
    <property type="entry name" value="PROTEIN ABA DEFICIENT 4, CHLOROPLASTIC"/>
    <property type="match status" value="1"/>
</dbReference>
<keyword evidence="3" id="KW-1185">Reference proteome</keyword>
<feature type="transmembrane region" description="Helical" evidence="1">
    <location>
        <begin position="37"/>
        <end position="64"/>
    </location>
</feature>
<dbReference type="RefSeq" id="WP_229638622.1">
    <property type="nucleotide sequence ID" value="NZ_JADWDC010000002.1"/>
</dbReference>
<dbReference type="Proteomes" id="UP000729733">
    <property type="component" value="Unassembled WGS sequence"/>
</dbReference>